<feature type="region of interest" description="Disordered" evidence="2">
    <location>
        <begin position="580"/>
        <end position="662"/>
    </location>
</feature>
<gene>
    <name evidence="3" type="ORF">ASCRUDRAFT_69221</name>
</gene>
<accession>A0A1D2VLE7</accession>
<evidence type="ECO:0000313" key="3">
    <source>
        <dbReference type="EMBL" id="ODV62415.1"/>
    </source>
</evidence>
<feature type="compositionally biased region" description="Basic residues" evidence="2">
    <location>
        <begin position="601"/>
        <end position="624"/>
    </location>
</feature>
<dbReference type="GeneID" id="30965281"/>
<feature type="compositionally biased region" description="Basic and acidic residues" evidence="2">
    <location>
        <begin position="458"/>
        <end position="471"/>
    </location>
</feature>
<dbReference type="AlphaFoldDB" id="A0A1D2VLE7"/>
<organism evidence="3 4">
    <name type="scientific">Ascoidea rubescens DSM 1968</name>
    <dbReference type="NCBI Taxonomy" id="1344418"/>
    <lineage>
        <taxon>Eukaryota</taxon>
        <taxon>Fungi</taxon>
        <taxon>Dikarya</taxon>
        <taxon>Ascomycota</taxon>
        <taxon>Saccharomycotina</taxon>
        <taxon>Saccharomycetes</taxon>
        <taxon>Ascoideaceae</taxon>
        <taxon>Ascoidea</taxon>
    </lineage>
</organism>
<feature type="compositionally biased region" description="Polar residues" evidence="2">
    <location>
        <begin position="1"/>
        <end position="37"/>
    </location>
</feature>
<name>A0A1D2VLE7_9ASCO</name>
<evidence type="ECO:0000256" key="1">
    <source>
        <dbReference type="SAM" id="Coils"/>
    </source>
</evidence>
<feature type="region of interest" description="Disordered" evidence="2">
    <location>
        <begin position="433"/>
        <end position="471"/>
    </location>
</feature>
<keyword evidence="4" id="KW-1185">Reference proteome</keyword>
<evidence type="ECO:0000313" key="4">
    <source>
        <dbReference type="Proteomes" id="UP000095038"/>
    </source>
</evidence>
<feature type="region of interest" description="Disordered" evidence="2">
    <location>
        <begin position="81"/>
        <end position="186"/>
    </location>
</feature>
<protein>
    <submittedName>
        <fullName evidence="3">Uncharacterized protein</fullName>
    </submittedName>
</protein>
<feature type="compositionally biased region" description="Polar residues" evidence="2">
    <location>
        <begin position="149"/>
        <end position="158"/>
    </location>
</feature>
<feature type="compositionally biased region" description="Polar residues" evidence="2">
    <location>
        <begin position="536"/>
        <end position="548"/>
    </location>
</feature>
<keyword evidence="1" id="KW-0175">Coiled coil</keyword>
<dbReference type="Proteomes" id="UP000095038">
    <property type="component" value="Unassembled WGS sequence"/>
</dbReference>
<sequence>MSAPNSPEKNLNLLSNEVDTSTQPNNDDSVNDIISSVQDNEQNEDQNEYQNKDQDQSFQLNLNDNAESNLENQQENKTSFAIDSQPNSPIQPPFSPYLSISSSSSSSNKSFIQIDQNDLKPDPDTSNKYTLSISPSPSPLPTPAFLSTDPIQNQTTDLPNKKRKIDEINNNNNNNDTTTNNDNNNTATITYTKTINIPKENENENENNKVINNEVNDFNENNTDEENDTYASDDYLTKHSSQIKWPPSFINYWLDLLNLRIKQMKLNTTPDDFNSTLQLIQLKTNEIGFNINNLFLHENEPNDIKILQNLINTFSQKPHFKNLNLENLKLQDLNQLLLEYNHDHKIWLKVYQLKGLKYNTSLYKFELNLESLENESTINKKLTGEYIVKLQSLIKIKHICSKKTSLIYKFHNLIYTEVTKDFKNKNNSIITNSQSAKKQKIQENSNSSNQQPTQDQLDNNKEKLRNKALEKQRIKKEKLEKEKLENEKIERERIENEKQYQQTQRQEERNNANLSTNDQNLNRNVEELEENDSESDFSNQLANNTYQPSLRRRTQRQNSNIHYEEKDREIEVIDIDIDDDESKPVQYEPIYSPPYVAPTRGKTRSKARGKTKGGRSRGRGRRTYIKYSREPFETEEPPSNRAQENLNNGYQPQSYSTNVPNTDPNDYTIGNKSTGNSNYNQPADNNFINDSNANQYNNDNMQAASPTDIPKLTTTILDSQENKANDASIDKKELLTQIIKERLKMEEKVIDVYLDFVTDIFINGKINKEEYLKAFRYGTIYKEVSRDEKLLYYRSFVKLFQKNESAGVRFLQSL</sequence>
<dbReference type="EMBL" id="KV454477">
    <property type="protein sequence ID" value="ODV62415.1"/>
    <property type="molecule type" value="Genomic_DNA"/>
</dbReference>
<dbReference type="InParanoid" id="A0A1D2VLE7"/>
<dbReference type="RefSeq" id="XP_020048722.1">
    <property type="nucleotide sequence ID" value="XM_020191645.1"/>
</dbReference>
<feature type="compositionally biased region" description="Low complexity" evidence="2">
    <location>
        <begin position="169"/>
        <end position="186"/>
    </location>
</feature>
<feature type="region of interest" description="Disordered" evidence="2">
    <location>
        <begin position="1"/>
        <end position="53"/>
    </location>
</feature>
<feature type="compositionally biased region" description="Polar residues" evidence="2">
    <location>
        <begin position="433"/>
        <end position="457"/>
    </location>
</feature>
<feature type="compositionally biased region" description="Low complexity" evidence="2">
    <location>
        <begin position="96"/>
        <end position="110"/>
    </location>
</feature>
<feature type="region of interest" description="Disordered" evidence="2">
    <location>
        <begin position="493"/>
        <end position="565"/>
    </location>
</feature>
<feature type="compositionally biased region" description="Polar residues" evidence="2">
    <location>
        <begin position="640"/>
        <end position="662"/>
    </location>
</feature>
<feature type="coiled-coil region" evidence="1">
    <location>
        <begin position="201"/>
        <end position="228"/>
    </location>
</feature>
<proteinExistence type="predicted"/>
<evidence type="ECO:0000256" key="2">
    <source>
        <dbReference type="SAM" id="MobiDB-lite"/>
    </source>
</evidence>
<reference evidence="4" key="1">
    <citation type="submission" date="2016-05" db="EMBL/GenBank/DDBJ databases">
        <title>Comparative genomics of biotechnologically important yeasts.</title>
        <authorList>
            <consortium name="DOE Joint Genome Institute"/>
            <person name="Riley R."/>
            <person name="Haridas S."/>
            <person name="Wolfe K.H."/>
            <person name="Lopes M.R."/>
            <person name="Hittinger C.T."/>
            <person name="Goker M."/>
            <person name="Salamov A."/>
            <person name="Wisecaver J."/>
            <person name="Long T.M."/>
            <person name="Aerts A.L."/>
            <person name="Barry K."/>
            <person name="Choi C."/>
            <person name="Clum A."/>
            <person name="Coughlan A.Y."/>
            <person name="Deshpande S."/>
            <person name="Douglass A.P."/>
            <person name="Hanson S.J."/>
            <person name="Klenk H.-P."/>
            <person name="Labutti K."/>
            <person name="Lapidus A."/>
            <person name="Lindquist E."/>
            <person name="Lipzen A."/>
            <person name="Meier-Kolthoff J.P."/>
            <person name="Ohm R.A."/>
            <person name="Otillar R.P."/>
            <person name="Pangilinan J."/>
            <person name="Peng Y."/>
            <person name="Rokas A."/>
            <person name="Rosa C.A."/>
            <person name="Scheuner C."/>
            <person name="Sibirny A.A."/>
            <person name="Slot J.C."/>
            <person name="Stielow J.B."/>
            <person name="Sun H."/>
            <person name="Kurtzman C.P."/>
            <person name="Blackwell M."/>
            <person name="Grigoriev I.V."/>
            <person name="Jeffries T.W."/>
        </authorList>
    </citation>
    <scope>NUCLEOTIDE SEQUENCE [LARGE SCALE GENOMIC DNA]</scope>
    <source>
        <strain evidence="4">DSM 1968</strain>
    </source>
</reference>